<dbReference type="Pfam" id="PF12728">
    <property type="entry name" value="HTH_17"/>
    <property type="match status" value="1"/>
</dbReference>
<reference evidence="2 3" key="1">
    <citation type="submission" date="2014-09" db="EMBL/GenBank/DDBJ databases">
        <title>Using Illumina technology Improving SMRT sequencing Genome Assembly by RASTools.</title>
        <authorList>
            <person name="Zhou Y."/>
            <person name="Ma T."/>
            <person name="Liu T."/>
        </authorList>
    </citation>
    <scope>NUCLEOTIDE SEQUENCE [LARGE SCALE GENOMIC DNA]</scope>
    <source>
        <strain evidence="2 3">ATCC 55669</strain>
    </source>
</reference>
<protein>
    <recommendedName>
        <fullName evidence="1">Helix-turn-helix domain-containing protein</fullName>
    </recommendedName>
</protein>
<accession>A0A097EJ64</accession>
<name>A0A097EJ64_9SPHN</name>
<sequence>MAQLSFRSWGNSAPAKEVTMPAFDPVLVSVETARAMLGGVGKTTIYAMLSAGDLESVKLGKRRLIRASSIHAIAGRAVAA</sequence>
<evidence type="ECO:0000313" key="3">
    <source>
        <dbReference type="Proteomes" id="UP000033200"/>
    </source>
</evidence>
<dbReference type="AlphaFoldDB" id="A0A097EJ64"/>
<dbReference type="KEGG" id="stax:MC45_15895"/>
<dbReference type="InterPro" id="IPR010093">
    <property type="entry name" value="SinI_DNA-bd"/>
</dbReference>
<evidence type="ECO:0000313" key="2">
    <source>
        <dbReference type="EMBL" id="AIT07604.1"/>
    </source>
</evidence>
<dbReference type="GO" id="GO:0003677">
    <property type="term" value="F:DNA binding"/>
    <property type="evidence" value="ECO:0007669"/>
    <property type="project" value="InterPro"/>
</dbReference>
<feature type="domain" description="Helix-turn-helix" evidence="1">
    <location>
        <begin position="29"/>
        <end position="72"/>
    </location>
</feature>
<organism evidence="2 3">
    <name type="scientific">Sphingomonas taxi</name>
    <dbReference type="NCBI Taxonomy" id="1549858"/>
    <lineage>
        <taxon>Bacteria</taxon>
        <taxon>Pseudomonadati</taxon>
        <taxon>Pseudomonadota</taxon>
        <taxon>Alphaproteobacteria</taxon>
        <taxon>Sphingomonadales</taxon>
        <taxon>Sphingomonadaceae</taxon>
        <taxon>Sphingomonas</taxon>
    </lineage>
</organism>
<dbReference type="EMBL" id="CP009571">
    <property type="protein sequence ID" value="AIT07604.1"/>
    <property type="molecule type" value="Genomic_DNA"/>
</dbReference>
<dbReference type="NCBIfam" id="TIGR01764">
    <property type="entry name" value="excise"/>
    <property type="match status" value="1"/>
</dbReference>
<dbReference type="Proteomes" id="UP000033200">
    <property type="component" value="Chromosome"/>
</dbReference>
<dbReference type="HOGENOM" id="CLU_2587959_0_0_5"/>
<gene>
    <name evidence="2" type="ORF">MC45_15895</name>
</gene>
<keyword evidence="3" id="KW-1185">Reference proteome</keyword>
<dbReference type="InterPro" id="IPR041657">
    <property type="entry name" value="HTH_17"/>
</dbReference>
<evidence type="ECO:0000259" key="1">
    <source>
        <dbReference type="Pfam" id="PF12728"/>
    </source>
</evidence>
<proteinExistence type="predicted"/>